<reference evidence="1 2" key="1">
    <citation type="submission" date="2017-07" db="EMBL/GenBank/DDBJ databases">
        <title>Draft Genome Sequences of Select Purple Nonsulfur Bacteria.</title>
        <authorList>
            <person name="Lasarre B."/>
            <person name="Mckinlay J.B."/>
        </authorList>
    </citation>
    <scope>NUCLEOTIDE SEQUENCE [LARGE SCALE GENOMIC DNA]</scope>
    <source>
        <strain evidence="1 2">DSM 11290</strain>
    </source>
</reference>
<protein>
    <submittedName>
        <fullName evidence="1">Uncharacterized protein</fullName>
    </submittedName>
</protein>
<dbReference type="AlphaFoldDB" id="A0A327JNJ7"/>
<name>A0A327JNJ7_9HYPH</name>
<proteinExistence type="predicted"/>
<organism evidence="1 2">
    <name type="scientific">Rhodobium orientis</name>
    <dbReference type="NCBI Taxonomy" id="34017"/>
    <lineage>
        <taxon>Bacteria</taxon>
        <taxon>Pseudomonadati</taxon>
        <taxon>Pseudomonadota</taxon>
        <taxon>Alphaproteobacteria</taxon>
        <taxon>Hyphomicrobiales</taxon>
        <taxon>Rhodobiaceae</taxon>
        <taxon>Rhodobium</taxon>
    </lineage>
</organism>
<gene>
    <name evidence="1" type="ORF">CH339_14110</name>
</gene>
<dbReference type="EMBL" id="NPEV01000030">
    <property type="protein sequence ID" value="RAI26462.1"/>
    <property type="molecule type" value="Genomic_DNA"/>
</dbReference>
<accession>A0A327JNJ7</accession>
<keyword evidence="2" id="KW-1185">Reference proteome</keyword>
<dbReference type="Proteomes" id="UP000249299">
    <property type="component" value="Unassembled WGS sequence"/>
</dbReference>
<evidence type="ECO:0000313" key="1">
    <source>
        <dbReference type="EMBL" id="RAI26462.1"/>
    </source>
</evidence>
<evidence type="ECO:0000313" key="2">
    <source>
        <dbReference type="Proteomes" id="UP000249299"/>
    </source>
</evidence>
<sequence length="182" mass="19962">MTPNSFTFLVSGVDPMADDFEDRFFEAGCDDATLALMNGVVAIGFDRVAESYMHAVFSAYRDVLAAGATVERFEPDFLVSKAEIAKRANLTRAAISQYVSGERGRDFPKPVARITSASPLWDWVDVSAWLHRTGQVPLEEVINARISRVVNGYLQGSRTALKTGDGLLLRKMKQSMPKLAAA</sequence>
<comment type="caution">
    <text evidence="1">The sequence shown here is derived from an EMBL/GenBank/DDBJ whole genome shotgun (WGS) entry which is preliminary data.</text>
</comment>